<comment type="caution">
    <text evidence="10">The sequence shown here is derived from an EMBL/GenBank/DDBJ whole genome shotgun (WGS) entry which is preliminary data.</text>
</comment>
<accession>A0A520KSS4</accession>
<protein>
    <submittedName>
        <fullName evidence="10">Archaeosortase A</fullName>
        <ecNumber evidence="10">3.4.22.-</ecNumber>
    </submittedName>
</protein>
<dbReference type="InterPro" id="IPR026392">
    <property type="entry name" value="Exo/Archaeosortase_dom"/>
</dbReference>
<dbReference type="PIRSF" id="PIRSF025737">
    <property type="entry name" value="Cyco1"/>
    <property type="match status" value="1"/>
</dbReference>
<evidence type="ECO:0000256" key="4">
    <source>
        <dbReference type="ARBA" id="ARBA00022692"/>
    </source>
</evidence>
<evidence type="ECO:0000256" key="5">
    <source>
        <dbReference type="ARBA" id="ARBA00022801"/>
    </source>
</evidence>
<proteinExistence type="predicted"/>
<evidence type="ECO:0000313" key="11">
    <source>
        <dbReference type="Proteomes" id="UP000317158"/>
    </source>
</evidence>
<sequence length="290" mass="33642">MHKYQKLNIQKLYQIYIYLTIRLLMNVMWIVLAIFLIILIFERVAERLGIDRWYKLSSIGWIFLSIYWLSSFIAYLDTDDFVNMLLTLLAAIFSFIIAFKIIIDNRKYPWKNITLWVTISILIIFPFYKIPILRDFLIDMVANHTLFILSSVFNASGEIITDATIILNGFPVSIVIGCTAIESMAFFAGLILCLNAPLKRKIIALVFIPVIYIANLFRNAFAIYAYGNQLFQFGIIGTAHESFFWAHNVIAKIYSFLVVVILAYLTFKIFPEFLTLIEDIISSFKKDVDK</sequence>
<feature type="transmembrane region" description="Helical" evidence="9">
    <location>
        <begin position="245"/>
        <end position="267"/>
    </location>
</feature>
<evidence type="ECO:0000256" key="9">
    <source>
        <dbReference type="SAM" id="Phobius"/>
    </source>
</evidence>
<dbReference type="Proteomes" id="UP000317158">
    <property type="component" value="Unassembled WGS sequence"/>
</dbReference>
<dbReference type="AlphaFoldDB" id="A0A520KSS4"/>
<reference evidence="10 11" key="1">
    <citation type="journal article" date="2019" name="Nat. Microbiol.">
        <title>Wide diversity of methane and short-chain alkane metabolisms in uncultured archaea.</title>
        <authorList>
            <person name="Borrel G."/>
            <person name="Adam P.S."/>
            <person name="McKay L.J."/>
            <person name="Chen L.X."/>
            <person name="Sierra-Garcia I.N."/>
            <person name="Sieber C.M."/>
            <person name="Letourneur Q."/>
            <person name="Ghozlane A."/>
            <person name="Andersen G.L."/>
            <person name="Li W.J."/>
            <person name="Hallam S.J."/>
            <person name="Muyzer G."/>
            <person name="de Oliveira V.M."/>
            <person name="Inskeep W.P."/>
            <person name="Banfield J.F."/>
            <person name="Gribaldo S."/>
        </authorList>
    </citation>
    <scope>NUCLEOTIDE SEQUENCE [LARGE SCALE GENOMIC DNA]</scope>
    <source>
        <strain evidence="10">NM1a</strain>
    </source>
</reference>
<keyword evidence="6 9" id="KW-1133">Transmembrane helix</keyword>
<feature type="transmembrane region" description="Helical" evidence="9">
    <location>
        <begin position="174"/>
        <end position="195"/>
    </location>
</feature>
<evidence type="ECO:0000313" key="10">
    <source>
        <dbReference type="EMBL" id="RZN64961.1"/>
    </source>
</evidence>
<dbReference type="NCBIfam" id="TIGR04125">
    <property type="entry name" value="exosort_PGF_TRM"/>
    <property type="match status" value="1"/>
</dbReference>
<dbReference type="GO" id="GO:0008233">
    <property type="term" value="F:peptidase activity"/>
    <property type="evidence" value="ECO:0007669"/>
    <property type="project" value="UniProtKB-KW"/>
</dbReference>
<keyword evidence="7 9" id="KW-0472">Membrane</keyword>
<dbReference type="EMBL" id="RXIF01000004">
    <property type="protein sequence ID" value="RZN64961.1"/>
    <property type="molecule type" value="Genomic_DNA"/>
</dbReference>
<organism evidence="10 11">
    <name type="scientific">Methanoliparum thermophilum</name>
    <dbReference type="NCBI Taxonomy" id="2491083"/>
    <lineage>
        <taxon>Archaea</taxon>
        <taxon>Methanobacteriati</taxon>
        <taxon>Methanobacteriota</taxon>
        <taxon>Candidatus Methanoliparia</taxon>
        <taxon>Candidatus Methanoliparales</taxon>
        <taxon>Candidatus Methanoliparaceae</taxon>
        <taxon>Candidatus Methanoliparum</taxon>
    </lineage>
</organism>
<evidence type="ECO:0000256" key="7">
    <source>
        <dbReference type="ARBA" id="ARBA00023136"/>
    </source>
</evidence>
<feature type="transmembrane region" description="Helical" evidence="9">
    <location>
        <begin position="53"/>
        <end position="75"/>
    </location>
</feature>
<name>A0A520KSS4_METT2</name>
<evidence type="ECO:0000256" key="6">
    <source>
        <dbReference type="ARBA" id="ARBA00022989"/>
    </source>
</evidence>
<keyword evidence="2" id="KW-1003">Cell membrane</keyword>
<dbReference type="GO" id="GO:0006508">
    <property type="term" value="P:proteolysis"/>
    <property type="evidence" value="ECO:0007669"/>
    <property type="project" value="UniProtKB-KW"/>
</dbReference>
<keyword evidence="5 10" id="KW-0378">Hydrolase</keyword>
<evidence type="ECO:0000256" key="3">
    <source>
        <dbReference type="ARBA" id="ARBA00022670"/>
    </source>
</evidence>
<feature type="transmembrane region" description="Helical" evidence="9">
    <location>
        <begin position="15"/>
        <end position="41"/>
    </location>
</feature>
<feature type="transmembrane region" description="Helical" evidence="9">
    <location>
        <begin position="202"/>
        <end position="225"/>
    </location>
</feature>
<keyword evidence="4 9" id="KW-0812">Transmembrane</keyword>
<keyword evidence="3" id="KW-0645">Protease</keyword>
<dbReference type="InterPro" id="IPR014522">
    <property type="entry name" value="ArtA"/>
</dbReference>
<feature type="transmembrane region" description="Helical" evidence="9">
    <location>
        <begin position="81"/>
        <end position="101"/>
    </location>
</feature>
<dbReference type="NCBIfam" id="TIGR04178">
    <property type="entry name" value="exo_archaeo"/>
    <property type="match status" value="1"/>
</dbReference>
<evidence type="ECO:0000256" key="2">
    <source>
        <dbReference type="ARBA" id="ARBA00022475"/>
    </source>
</evidence>
<dbReference type="EC" id="3.4.22.-" evidence="10"/>
<evidence type="ECO:0000256" key="8">
    <source>
        <dbReference type="PIRSR" id="PIRSR025737-1"/>
    </source>
</evidence>
<comment type="subcellular location">
    <subcellularLocation>
        <location evidence="1">Cell membrane</location>
        <topology evidence="1">Multi-pass membrane protein</topology>
    </subcellularLocation>
</comment>
<evidence type="ECO:0000256" key="1">
    <source>
        <dbReference type="ARBA" id="ARBA00004651"/>
    </source>
</evidence>
<feature type="active site" description="Proton donor" evidence="8">
    <location>
        <position position="218"/>
    </location>
</feature>
<feature type="transmembrane region" description="Helical" evidence="9">
    <location>
        <begin position="113"/>
        <end position="130"/>
    </location>
</feature>
<feature type="active site" description="Acyl-thioester intermediate" evidence="8">
    <location>
        <position position="178"/>
    </location>
</feature>
<dbReference type="GO" id="GO:0005886">
    <property type="term" value="C:plasma membrane"/>
    <property type="evidence" value="ECO:0007669"/>
    <property type="project" value="UniProtKB-SubCell"/>
</dbReference>
<gene>
    <name evidence="10" type="primary">artA</name>
    <name evidence="10" type="ORF">EF806_02655</name>
</gene>